<protein>
    <submittedName>
        <fullName evidence="1">Uncharacterized protein</fullName>
    </submittedName>
</protein>
<evidence type="ECO:0000313" key="2">
    <source>
        <dbReference type="Proteomes" id="UP000112896"/>
    </source>
</evidence>
<keyword evidence="2" id="KW-1185">Reference proteome</keyword>
<sequence>MSAGAISLESALRTCKVDPGWANRLESHRIIGPASEKTCPLWTGFDLAGRPVCPDSFNTKSAGCNSALDRLHVENEVSRPQYIPYINLSMEGITGEWLYDDRFQTTQQNQQFMRNLHNTGGTFGQQLSSYVKPGGLCTYDSYQQAQAQEKQSGRQCQSGMIYANNSPYRELGGYY</sequence>
<dbReference type="Proteomes" id="UP000112896">
    <property type="component" value="Segment"/>
</dbReference>
<evidence type="ECO:0000313" key="1">
    <source>
        <dbReference type="EMBL" id="ADO00505.1"/>
    </source>
</evidence>
<accession>G0T5I7</accession>
<dbReference type="KEGG" id="vg:10963883"/>
<organism evidence="1 2">
    <name type="scientific">Wiseana iridescent virus</name>
    <name type="common">WIV</name>
    <name type="synonym">Insect iridescent virus type 9</name>
    <dbReference type="NCBI Taxonomy" id="68347"/>
    <lineage>
        <taxon>Viruses</taxon>
        <taxon>Varidnaviria</taxon>
        <taxon>Bamfordvirae</taxon>
        <taxon>Nucleocytoviricota</taxon>
        <taxon>Megaviricetes</taxon>
        <taxon>Pimascovirales</taxon>
        <taxon>Pimascovirales incertae sedis</taxon>
        <taxon>Iridoviridae</taxon>
        <taxon>Betairidovirinae</taxon>
        <taxon>Chloriridovirus</taxon>
        <taxon>Chloriridovirus wiseana1</taxon>
        <taxon>Invertebrate iridescent virus 9</taxon>
    </lineage>
</organism>
<dbReference type="EMBL" id="GQ918152">
    <property type="protein sequence ID" value="ADO00505.1"/>
    <property type="molecule type" value="Genomic_DNA"/>
</dbReference>
<dbReference type="RefSeq" id="YP_004732944.1">
    <property type="nucleotide sequence ID" value="NC_015780.1"/>
</dbReference>
<proteinExistence type="predicted"/>
<organismHost>
    <name type="scientific">Wiseana cervinata</name>
    <dbReference type="NCBI Taxonomy" id="107013"/>
</organismHost>
<name>G0T5I7_IRV9</name>
<dbReference type="GeneID" id="10963883"/>
<reference evidence="1 2" key="1">
    <citation type="journal article" date="2011" name="J. Virol.">
        <title>Genomic and proteomic analysis of invertebrate iridovirus type 9.</title>
        <authorList>
            <person name="Wong C.K."/>
            <person name="Young V.L."/>
            <person name="Kleffmann T."/>
            <person name="Ward V.K."/>
        </authorList>
    </citation>
    <scope>NUCLEOTIDE SEQUENCE [LARGE SCALE GENOMIC DNA]</scope>
</reference>